<proteinExistence type="inferred from homology"/>
<dbReference type="PANTHER" id="PTHR30469:SF12">
    <property type="entry name" value="MULTIDRUG RESISTANCE PROTEIN MDTA"/>
    <property type="match status" value="1"/>
</dbReference>
<dbReference type="InterPro" id="IPR058647">
    <property type="entry name" value="BSH_CzcB-like"/>
</dbReference>
<feature type="compositionally biased region" description="Polar residues" evidence="2">
    <location>
        <begin position="416"/>
        <end position="439"/>
    </location>
</feature>
<protein>
    <submittedName>
        <fullName evidence="5">Efflux RND transporter periplasmic adaptor subunit</fullName>
    </submittedName>
</protein>
<keyword evidence="3" id="KW-0812">Transmembrane</keyword>
<dbReference type="GO" id="GO:1990281">
    <property type="term" value="C:efflux pump complex"/>
    <property type="evidence" value="ECO:0007669"/>
    <property type="project" value="TreeGrafter"/>
</dbReference>
<feature type="domain" description="CzcB-like barrel-sandwich hybrid" evidence="4">
    <location>
        <begin position="89"/>
        <end position="231"/>
    </location>
</feature>
<keyword evidence="3" id="KW-0472">Membrane</keyword>
<dbReference type="Gene3D" id="2.40.420.20">
    <property type="match status" value="1"/>
</dbReference>
<comment type="caution">
    <text evidence="5">The sequence shown here is derived from an EMBL/GenBank/DDBJ whole genome shotgun (WGS) entry which is preliminary data.</text>
</comment>
<dbReference type="Pfam" id="PF25973">
    <property type="entry name" value="BSH_CzcB"/>
    <property type="match status" value="1"/>
</dbReference>
<dbReference type="PANTHER" id="PTHR30469">
    <property type="entry name" value="MULTIDRUG RESISTANCE PROTEIN MDTA"/>
    <property type="match status" value="1"/>
</dbReference>
<dbReference type="SUPFAM" id="SSF111369">
    <property type="entry name" value="HlyD-like secretion proteins"/>
    <property type="match status" value="1"/>
</dbReference>
<evidence type="ECO:0000256" key="2">
    <source>
        <dbReference type="SAM" id="MobiDB-lite"/>
    </source>
</evidence>
<dbReference type="RefSeq" id="WP_163106751.1">
    <property type="nucleotide sequence ID" value="NZ_JAAAWO010000007.1"/>
</dbReference>
<reference evidence="5 6" key="1">
    <citation type="submission" date="2020-01" db="EMBL/GenBank/DDBJ databases">
        <title>Genomes of bacteria type strains.</title>
        <authorList>
            <person name="Chen J."/>
            <person name="Zhu S."/>
            <person name="Yang J."/>
        </authorList>
    </citation>
    <scope>NUCLEOTIDE SEQUENCE [LARGE SCALE GENOMIC DNA]</scope>
    <source>
        <strain evidence="5 6">LMG 24078</strain>
    </source>
</reference>
<evidence type="ECO:0000256" key="3">
    <source>
        <dbReference type="SAM" id="Phobius"/>
    </source>
</evidence>
<evidence type="ECO:0000313" key="5">
    <source>
        <dbReference type="EMBL" id="NDW16058.1"/>
    </source>
</evidence>
<evidence type="ECO:0000256" key="1">
    <source>
        <dbReference type="ARBA" id="ARBA00009477"/>
    </source>
</evidence>
<gene>
    <name evidence="5" type="ORF">GTQ48_11060</name>
</gene>
<feature type="transmembrane region" description="Helical" evidence="3">
    <location>
        <begin position="21"/>
        <end position="43"/>
    </location>
</feature>
<keyword evidence="3" id="KW-1133">Transmembrane helix</keyword>
<dbReference type="EMBL" id="JAAAWO010000007">
    <property type="protein sequence ID" value="NDW16058.1"/>
    <property type="molecule type" value="Genomic_DNA"/>
</dbReference>
<dbReference type="Gene3D" id="2.40.50.100">
    <property type="match status" value="1"/>
</dbReference>
<dbReference type="InterPro" id="IPR006143">
    <property type="entry name" value="RND_pump_MFP"/>
</dbReference>
<keyword evidence="6" id="KW-1185">Reference proteome</keyword>
<dbReference type="AlphaFoldDB" id="A0A6N9TN46"/>
<feature type="region of interest" description="Disordered" evidence="2">
    <location>
        <begin position="405"/>
        <end position="439"/>
    </location>
</feature>
<dbReference type="GO" id="GO:0015562">
    <property type="term" value="F:efflux transmembrane transporter activity"/>
    <property type="evidence" value="ECO:0007669"/>
    <property type="project" value="TreeGrafter"/>
</dbReference>
<evidence type="ECO:0000259" key="4">
    <source>
        <dbReference type="Pfam" id="PF25973"/>
    </source>
</evidence>
<dbReference type="Gene3D" id="1.10.287.470">
    <property type="entry name" value="Helix hairpin bin"/>
    <property type="match status" value="1"/>
</dbReference>
<sequence>MVNTDNNNKNQQTAYNKKAPWIAHIIVSILILIIAVLIVRAMFSSKPEARKWGGSQAAPTVAVDVMDLTIDNYEVWIESYGTAQPLTQTELVADVSGRVVSVAPNIRAGASFKKGDVLVRLEDRDFRIEVDIAKSAVAEANVSYLQELAEADFSAQQWNKQPKGEAAKLLALRKPQVAAAEAALRAAEARLMGAQLNLERTVIKAPFDGMVLSQSIDVGQVVTPSQTIASIYSTDVVEVRLPIKTAELEYFYLGENGSGSAQNPRVRLYGDLGTKTYQWEGEIVRSEGAFDPTTRMLFLVAQVETPFQATQQRPALRVGQFLSARIEGQKLNDVFVIPRQAVSQNNMVSVVDEGVLRKRPITPLWTDDKNVIVSATNSQVTGNASNVLTPNDQLILTPTANIPDGTKVKSLADSLPETSSAKKSLQAKTADSAKNTEQQ</sequence>
<organism evidence="5 6">
    <name type="scientific">Alteromonas genovensis</name>
    <dbReference type="NCBI Taxonomy" id="471225"/>
    <lineage>
        <taxon>Bacteria</taxon>
        <taxon>Pseudomonadati</taxon>
        <taxon>Pseudomonadota</taxon>
        <taxon>Gammaproteobacteria</taxon>
        <taxon>Alteromonadales</taxon>
        <taxon>Alteromonadaceae</taxon>
        <taxon>Alteromonas/Salinimonas group</taxon>
        <taxon>Alteromonas</taxon>
    </lineage>
</organism>
<name>A0A6N9TN46_9ALTE</name>
<evidence type="ECO:0000313" key="6">
    <source>
        <dbReference type="Proteomes" id="UP000471381"/>
    </source>
</evidence>
<accession>A0A6N9TN46</accession>
<dbReference type="Gene3D" id="2.40.30.170">
    <property type="match status" value="1"/>
</dbReference>
<dbReference type="NCBIfam" id="TIGR01730">
    <property type="entry name" value="RND_mfp"/>
    <property type="match status" value="1"/>
</dbReference>
<dbReference type="Proteomes" id="UP000471381">
    <property type="component" value="Unassembled WGS sequence"/>
</dbReference>
<comment type="similarity">
    <text evidence="1">Belongs to the membrane fusion protein (MFP) (TC 8.A.1) family.</text>
</comment>